<sequence>MNIADQVEIILQVCKLQRACLRNPVKIEATMVFDPILDYSKTHRIVLLVDLNPLHHLQSPSSYLTAITSAAKILLSFPAFSSSTLFSFRFFFSSLSPLLSSSKLHSLIPSCPLSLSFDHPTATFDSLSNAIDLLLKLHRFPLFEASEPMASQALCLAASMRQLLHDYAWDSVMEDLELSTASESFDGLGVRKNLVVLFSPISELIGCLSGFLGVAMDDECIKDLDLFSRRFYGLFESVNAAFSQRDIQFSWINVSHESTENRINDDELKEKFRFLKSGIRNLGWGFCSSNSIVLGSALLPFGLIYPKIGLPLRNLDIYKFQKKVQARLCLEILDISEKPLECKFCNLELFDWKTLLENRSDDPLLVPGGLKMRSYGYEQRKVSLGLLGDGAVKLHVKAVQKCRELVRYKGHLSYPFLVLEFSEAQVKMMQGSNEKFFADEVLEMMALELGGCKMPKPIPFFQLLMSFLYGEGYWALVSISNANGDSHLGILKPFMVSSAFLFVIDKEFYPLMLEPTNEDRCLGELGTKKGNNTRKLGGDLNKSHNVVDFDASLSVKCSQDGDGKMKAEKKTRHSIQNFTWADFYKAAFEHVKIDFENAYFDRYCNSSKKLKFFKSWVKQIKKSTLCGLLLLENLQLKQDIVVKKDDRLRQLQQESKDPTTSSGQENSLDKASETLAEATIDHHLETSEDFFNNLSSKIQQGLESKVVDLAALAERLVSSTIYWLSQKHEVQGTSDDEPDATKSDSSISCAVATKLNKLLLREPEDLATKPKIDGLPFEECSPGAAGQTSENIVREHELQIFFRMEILRSLIILNVSESMKQKFVKDICLLLEAIQCHLEGGFFGEWSIKNYVGKIVKSRYCQSLGDVVNKIYEKMDLLLFVDENTSTNHPLYSEDSNHSWRDNLLSDEVGDNYSSNDPVSVENKTHENDNEKSPGINNVYTSKLIKAQEMRERARRFASFTSWVPDLHRVWAPKQMKARKPKTNHLKKASNRKYPNRESNDLVCETPEKSHLFQRENRDGDEDTVNDGNQLRRSVPKALFNDNIDS</sequence>
<feature type="compositionally biased region" description="Basic and acidic residues" evidence="1">
    <location>
        <begin position="923"/>
        <end position="932"/>
    </location>
</feature>
<protein>
    <submittedName>
        <fullName evidence="2">Uncharacterized protein</fullName>
    </submittedName>
</protein>
<feature type="region of interest" description="Disordered" evidence="1">
    <location>
        <begin position="976"/>
        <end position="1035"/>
    </location>
</feature>
<dbReference type="PANTHER" id="PTHR21556:SF2">
    <property type="entry name" value="TRESLIN"/>
    <property type="match status" value="1"/>
</dbReference>
<keyword evidence="3" id="KW-1185">Reference proteome</keyword>
<evidence type="ECO:0000313" key="3">
    <source>
        <dbReference type="Proteomes" id="UP001642487"/>
    </source>
</evidence>
<proteinExistence type="predicted"/>
<dbReference type="PANTHER" id="PTHR21556">
    <property type="entry name" value="TRESLIN"/>
    <property type="match status" value="1"/>
</dbReference>
<dbReference type="EMBL" id="OZ021740">
    <property type="protein sequence ID" value="CAK9324506.1"/>
    <property type="molecule type" value="Genomic_DNA"/>
</dbReference>
<name>A0ABP0YY97_9ROSI</name>
<gene>
    <name evidence="2" type="ORF">CITCOLO1_LOCUS16744</name>
</gene>
<evidence type="ECO:0000256" key="1">
    <source>
        <dbReference type="SAM" id="MobiDB-lite"/>
    </source>
</evidence>
<feature type="compositionally biased region" description="Basic residues" evidence="1">
    <location>
        <begin position="976"/>
        <end position="991"/>
    </location>
</feature>
<dbReference type="Proteomes" id="UP001642487">
    <property type="component" value="Chromosome 6"/>
</dbReference>
<organism evidence="2 3">
    <name type="scientific">Citrullus colocynthis</name>
    <name type="common">colocynth</name>
    <dbReference type="NCBI Taxonomy" id="252529"/>
    <lineage>
        <taxon>Eukaryota</taxon>
        <taxon>Viridiplantae</taxon>
        <taxon>Streptophyta</taxon>
        <taxon>Embryophyta</taxon>
        <taxon>Tracheophyta</taxon>
        <taxon>Spermatophyta</taxon>
        <taxon>Magnoliopsida</taxon>
        <taxon>eudicotyledons</taxon>
        <taxon>Gunneridae</taxon>
        <taxon>Pentapetalae</taxon>
        <taxon>rosids</taxon>
        <taxon>fabids</taxon>
        <taxon>Cucurbitales</taxon>
        <taxon>Cucurbitaceae</taxon>
        <taxon>Benincaseae</taxon>
        <taxon>Citrullus</taxon>
    </lineage>
</organism>
<feature type="compositionally biased region" description="Basic and acidic residues" evidence="1">
    <location>
        <begin position="995"/>
        <end position="1018"/>
    </location>
</feature>
<dbReference type="InterPro" id="IPR026153">
    <property type="entry name" value="Treslin"/>
</dbReference>
<reference evidence="2 3" key="1">
    <citation type="submission" date="2024-03" db="EMBL/GenBank/DDBJ databases">
        <authorList>
            <person name="Gkanogiannis A."/>
            <person name="Becerra Lopez-Lavalle L."/>
        </authorList>
    </citation>
    <scope>NUCLEOTIDE SEQUENCE [LARGE SCALE GENOMIC DNA]</scope>
</reference>
<accession>A0ABP0YY97</accession>
<evidence type="ECO:0000313" key="2">
    <source>
        <dbReference type="EMBL" id="CAK9324506.1"/>
    </source>
</evidence>
<feature type="region of interest" description="Disordered" evidence="1">
    <location>
        <begin position="912"/>
        <end position="937"/>
    </location>
</feature>